<dbReference type="PANTHER" id="PTHR42718:SF47">
    <property type="entry name" value="METHYL VIOLOGEN RESISTANCE PROTEIN SMVA"/>
    <property type="match status" value="1"/>
</dbReference>
<reference evidence="9 10" key="1">
    <citation type="submission" date="2018-08" db="EMBL/GenBank/DDBJ databases">
        <title>Genome sequence of Methylocystis hirsuta CSC1, a methanotroph able to accumulate PHAs.</title>
        <authorList>
            <person name="Bordel S."/>
            <person name="Rodriguez E."/>
            <person name="Gancedo J."/>
            <person name="Munoz R."/>
        </authorList>
    </citation>
    <scope>NUCLEOTIDE SEQUENCE [LARGE SCALE GENOMIC DNA]</scope>
    <source>
        <strain evidence="9 10">CSC1</strain>
    </source>
</reference>
<dbReference type="Proteomes" id="UP000268623">
    <property type="component" value="Unassembled WGS sequence"/>
</dbReference>
<evidence type="ECO:0000256" key="5">
    <source>
        <dbReference type="ARBA" id="ARBA00022989"/>
    </source>
</evidence>
<comment type="subcellular location">
    <subcellularLocation>
        <location evidence="1">Cell membrane</location>
        <topology evidence="1">Multi-pass membrane protein</topology>
    </subcellularLocation>
</comment>
<feature type="transmembrane region" description="Helical" evidence="7">
    <location>
        <begin position="111"/>
        <end position="134"/>
    </location>
</feature>
<feature type="transmembrane region" description="Helical" evidence="7">
    <location>
        <begin position="339"/>
        <end position="359"/>
    </location>
</feature>
<evidence type="ECO:0000256" key="4">
    <source>
        <dbReference type="ARBA" id="ARBA00022692"/>
    </source>
</evidence>
<evidence type="ECO:0000256" key="3">
    <source>
        <dbReference type="ARBA" id="ARBA00022475"/>
    </source>
</evidence>
<dbReference type="OrthoDB" id="9807274at2"/>
<evidence type="ECO:0000313" key="9">
    <source>
        <dbReference type="EMBL" id="RNJ49996.1"/>
    </source>
</evidence>
<feature type="transmembrane region" description="Helical" evidence="7">
    <location>
        <begin position="176"/>
        <end position="196"/>
    </location>
</feature>
<feature type="transmembrane region" description="Helical" evidence="7">
    <location>
        <begin position="480"/>
        <end position="500"/>
    </location>
</feature>
<keyword evidence="5 7" id="KW-1133">Transmembrane helix</keyword>
<dbReference type="SUPFAM" id="SSF103473">
    <property type="entry name" value="MFS general substrate transporter"/>
    <property type="match status" value="1"/>
</dbReference>
<evidence type="ECO:0000256" key="2">
    <source>
        <dbReference type="ARBA" id="ARBA00022448"/>
    </source>
</evidence>
<keyword evidence="3" id="KW-1003">Cell membrane</keyword>
<dbReference type="PROSITE" id="PS50850">
    <property type="entry name" value="MFS"/>
    <property type="match status" value="1"/>
</dbReference>
<proteinExistence type="predicted"/>
<dbReference type="Gene3D" id="1.20.1250.20">
    <property type="entry name" value="MFS general substrate transporter like domains"/>
    <property type="match status" value="1"/>
</dbReference>
<keyword evidence="2" id="KW-0813">Transport</keyword>
<protein>
    <submittedName>
        <fullName evidence="9">MFS transporter</fullName>
    </submittedName>
</protein>
<dbReference type="EMBL" id="QWDD01000001">
    <property type="protein sequence ID" value="RNJ49996.1"/>
    <property type="molecule type" value="Genomic_DNA"/>
</dbReference>
<evidence type="ECO:0000259" key="8">
    <source>
        <dbReference type="PROSITE" id="PS50850"/>
    </source>
</evidence>
<evidence type="ECO:0000256" key="7">
    <source>
        <dbReference type="SAM" id="Phobius"/>
    </source>
</evidence>
<dbReference type="InterPro" id="IPR036259">
    <property type="entry name" value="MFS_trans_sf"/>
</dbReference>
<dbReference type="PANTHER" id="PTHR42718">
    <property type="entry name" value="MAJOR FACILITATOR SUPERFAMILY MULTIDRUG TRANSPORTER MFSC"/>
    <property type="match status" value="1"/>
</dbReference>
<keyword evidence="4 7" id="KW-0812">Transmembrane</keyword>
<evidence type="ECO:0000313" key="10">
    <source>
        <dbReference type="Proteomes" id="UP000268623"/>
    </source>
</evidence>
<name>A0A3M9XQQ8_9HYPH</name>
<keyword evidence="10" id="KW-1185">Reference proteome</keyword>
<keyword evidence="6 7" id="KW-0472">Membrane</keyword>
<feature type="transmembrane region" description="Helical" evidence="7">
    <location>
        <begin position="365"/>
        <end position="387"/>
    </location>
</feature>
<feature type="transmembrane region" description="Helical" evidence="7">
    <location>
        <begin position="20"/>
        <end position="46"/>
    </location>
</feature>
<accession>A0A3M9XQQ8</accession>
<feature type="transmembrane region" description="Helical" evidence="7">
    <location>
        <begin position="88"/>
        <end position="105"/>
    </location>
</feature>
<comment type="caution">
    <text evidence="9">The sequence shown here is derived from an EMBL/GenBank/DDBJ whole genome shotgun (WGS) entry which is preliminary data.</text>
</comment>
<feature type="transmembrane region" description="Helical" evidence="7">
    <location>
        <begin position="146"/>
        <end position="170"/>
    </location>
</feature>
<gene>
    <name evidence="9" type="ORF">D1O30_10675</name>
</gene>
<evidence type="ECO:0000256" key="6">
    <source>
        <dbReference type="ARBA" id="ARBA00023136"/>
    </source>
</evidence>
<feature type="transmembrane region" description="Helical" evidence="7">
    <location>
        <begin position="58"/>
        <end position="76"/>
    </location>
</feature>
<dbReference type="GO" id="GO:0022857">
    <property type="term" value="F:transmembrane transporter activity"/>
    <property type="evidence" value="ECO:0007669"/>
    <property type="project" value="InterPro"/>
</dbReference>
<feature type="transmembrane region" description="Helical" evidence="7">
    <location>
        <begin position="233"/>
        <end position="254"/>
    </location>
</feature>
<organism evidence="9 10">
    <name type="scientific">Methylocystis hirsuta</name>
    <dbReference type="NCBI Taxonomy" id="369798"/>
    <lineage>
        <taxon>Bacteria</taxon>
        <taxon>Pseudomonadati</taxon>
        <taxon>Pseudomonadota</taxon>
        <taxon>Alphaproteobacteria</taxon>
        <taxon>Hyphomicrobiales</taxon>
        <taxon>Methylocystaceae</taxon>
        <taxon>Methylocystis</taxon>
    </lineage>
</organism>
<feature type="transmembrane region" description="Helical" evidence="7">
    <location>
        <begin position="408"/>
        <end position="427"/>
    </location>
</feature>
<sequence length="520" mass="53264">MHSAAPDASDPSLRATRREWIGLAVLALPCLVYAMDFTVLNLAIPALTAELRPSASQLLWIIDIYGFMVSGFLMIMGGLGDRIGRRKVLLLGAAAFGAVSILAAFSKSAQMLIFARAALGVAGATLAPSTLSLLANMFRDPSERTFAVSMWISSFSAGAIIGPLVGGALIQSFGWGSVFLAGVPVMVLLLVLGPMLLPEYRDPDAGRLDLASALLSLAAVLSFIYGLKRAAEAGFGADAIGATAAGVGLALLFLRRQSRLEDPLIDLALFRSRSLNTALCINMLGVFFMFGSFILLAQYFQLVAGLTPLDAGLWSTPSAIVFMIGSFATPALARRITPVNLLAGGLIVAAAGFVGLALADGFYGVLLSSLLLVGFTPVIALTTEIIVTSAPPERAGAASALSETAIELGGALGIAALGSLGTLIYRAKMAGVIAGLPPDVARAAGATLGGAADAVKFLPPEQAERTLSAARDAFCAGFQATAWLGALGLVGAAFATKIALKHARPPSAEGSGEKPSSAAA</sequence>
<dbReference type="Pfam" id="PF07690">
    <property type="entry name" value="MFS_1"/>
    <property type="match status" value="1"/>
</dbReference>
<evidence type="ECO:0000256" key="1">
    <source>
        <dbReference type="ARBA" id="ARBA00004651"/>
    </source>
</evidence>
<feature type="domain" description="Major facilitator superfamily (MFS) profile" evidence="8">
    <location>
        <begin position="22"/>
        <end position="463"/>
    </location>
</feature>
<dbReference type="GO" id="GO:0005886">
    <property type="term" value="C:plasma membrane"/>
    <property type="evidence" value="ECO:0007669"/>
    <property type="project" value="UniProtKB-SubCell"/>
</dbReference>
<feature type="transmembrane region" description="Helical" evidence="7">
    <location>
        <begin position="208"/>
        <end position="227"/>
    </location>
</feature>
<dbReference type="AlphaFoldDB" id="A0A3M9XQQ8"/>
<dbReference type="InterPro" id="IPR011701">
    <property type="entry name" value="MFS"/>
</dbReference>
<dbReference type="CDD" id="cd17321">
    <property type="entry name" value="MFS_MMR_MDR_like"/>
    <property type="match status" value="1"/>
</dbReference>
<feature type="transmembrane region" description="Helical" evidence="7">
    <location>
        <begin position="275"/>
        <end position="300"/>
    </location>
</feature>
<dbReference type="InterPro" id="IPR020846">
    <property type="entry name" value="MFS_dom"/>
</dbReference>